<organism evidence="2 3">
    <name type="scientific">Aedes aegypti</name>
    <name type="common">Yellowfever mosquito</name>
    <name type="synonym">Culex aegypti</name>
    <dbReference type="NCBI Taxonomy" id="7159"/>
    <lineage>
        <taxon>Eukaryota</taxon>
        <taxon>Metazoa</taxon>
        <taxon>Ecdysozoa</taxon>
        <taxon>Arthropoda</taxon>
        <taxon>Hexapoda</taxon>
        <taxon>Insecta</taxon>
        <taxon>Pterygota</taxon>
        <taxon>Neoptera</taxon>
        <taxon>Endopterygota</taxon>
        <taxon>Diptera</taxon>
        <taxon>Nematocera</taxon>
        <taxon>Culicoidea</taxon>
        <taxon>Culicidae</taxon>
        <taxon>Culicinae</taxon>
        <taxon>Aedini</taxon>
        <taxon>Aedes</taxon>
        <taxon>Stegomyia</taxon>
    </lineage>
</organism>
<evidence type="ECO:0000313" key="3">
    <source>
        <dbReference type="Proteomes" id="UP000682892"/>
    </source>
</evidence>
<feature type="non-terminal residue" evidence="2">
    <location>
        <position position="1"/>
    </location>
</feature>
<feature type="region of interest" description="Disordered" evidence="1">
    <location>
        <begin position="85"/>
        <end position="108"/>
    </location>
</feature>
<accession>Q17NT6</accession>
<gene>
    <name evidence="2" type="ORF">AaeL_AAEL000587</name>
</gene>
<reference evidence="2" key="1">
    <citation type="submission" date="2005-10" db="EMBL/GenBank/DDBJ databases">
        <authorList>
            <person name="Loftus B.J."/>
            <person name="Nene V.M."/>
            <person name="Hannick L.I."/>
            <person name="Bidwell S."/>
            <person name="Haas B."/>
            <person name="Amedeo P."/>
            <person name="Orvis J."/>
            <person name="Wortman J.R."/>
            <person name="White O.R."/>
            <person name="Salzberg S."/>
            <person name="Shumway M."/>
            <person name="Koo H."/>
            <person name="Zhao Y."/>
            <person name="Holmes M."/>
            <person name="Miller J."/>
            <person name="Schatz M."/>
            <person name="Pop M."/>
            <person name="Pai G."/>
            <person name="Utterback T."/>
            <person name="Rogers Y.-H."/>
            <person name="Kravitz S."/>
            <person name="Fraser C.M."/>
        </authorList>
    </citation>
    <scope>NUCLEOTIDE SEQUENCE</scope>
    <source>
        <strain evidence="2">Liverpool</strain>
    </source>
</reference>
<protein>
    <submittedName>
        <fullName evidence="2">AAEL000587-PA</fullName>
    </submittedName>
</protein>
<sequence length="108" mass="11969">NSRLVETRQCQWERLVCGSSRSVKHGVAASVNLHGCCCFCCCCHYCVSVVQHVREKEANSVIIPGLERASERKGNRNPSVVVRFELAGSSSNTNNKKEAEEQQEGEET</sequence>
<reference evidence="2" key="3">
    <citation type="submission" date="2012-09" db="EMBL/GenBank/DDBJ databases">
        <authorList>
            <consortium name="VectorBase"/>
        </authorList>
    </citation>
    <scope>NUCLEOTIDE SEQUENCE</scope>
    <source>
        <strain evidence="2">Liverpool</strain>
    </source>
</reference>
<dbReference type="AlphaFoldDB" id="Q17NT6"/>
<reference evidence="2" key="2">
    <citation type="journal article" date="2007" name="Science">
        <title>Genome sequence of Aedes aegypti, a major arbovirus vector.</title>
        <authorList>
            <person name="Nene V."/>
            <person name="Wortman J.R."/>
            <person name="Lawson D."/>
            <person name="Haas B."/>
            <person name="Kodira C."/>
            <person name="Tu Z.J."/>
            <person name="Loftus B."/>
            <person name="Xi Z."/>
            <person name="Megy K."/>
            <person name="Grabherr M."/>
            <person name="Ren Q."/>
            <person name="Zdobnov E.M."/>
            <person name="Lobo N.F."/>
            <person name="Campbell K.S."/>
            <person name="Brown S.E."/>
            <person name="Bonaldo M.F."/>
            <person name="Zhu J."/>
            <person name="Sinkins S.P."/>
            <person name="Hogenkamp D.G."/>
            <person name="Amedeo P."/>
            <person name="Arensburger P."/>
            <person name="Atkinson P.W."/>
            <person name="Bidwell S."/>
            <person name="Biedler J."/>
            <person name="Birney E."/>
            <person name="Bruggner R.V."/>
            <person name="Costas J."/>
            <person name="Coy M.R."/>
            <person name="Crabtree J."/>
            <person name="Crawford M."/>
            <person name="Debruyn B."/>
            <person name="Decaprio D."/>
            <person name="Eiglmeier K."/>
            <person name="Eisenstadt E."/>
            <person name="El-Dorry H."/>
            <person name="Gelbart W.M."/>
            <person name="Gomes S.L."/>
            <person name="Hammond M."/>
            <person name="Hannick L.I."/>
            <person name="Hogan J.R."/>
            <person name="Holmes M.H."/>
            <person name="Jaffe D."/>
            <person name="Johnston J.S."/>
            <person name="Kennedy R.C."/>
            <person name="Koo H."/>
            <person name="Kravitz S."/>
            <person name="Kriventseva E.V."/>
            <person name="Kulp D."/>
            <person name="Labutti K."/>
            <person name="Lee E."/>
            <person name="Li S."/>
            <person name="Lovin D.D."/>
            <person name="Mao C."/>
            <person name="Mauceli E."/>
            <person name="Menck C.F."/>
            <person name="Miller J.R."/>
            <person name="Montgomery P."/>
            <person name="Mori A."/>
            <person name="Nascimento A.L."/>
            <person name="Naveira H.F."/>
            <person name="Nusbaum C."/>
            <person name="O'leary S."/>
            <person name="Orvis J."/>
            <person name="Pertea M."/>
            <person name="Quesneville H."/>
            <person name="Reidenbach K.R."/>
            <person name="Rogers Y.H."/>
            <person name="Roth C.W."/>
            <person name="Schneider J.R."/>
            <person name="Schatz M."/>
            <person name="Shumway M."/>
            <person name="Stanke M."/>
            <person name="Stinson E.O."/>
            <person name="Tubio J.M."/>
            <person name="Vanzee J.P."/>
            <person name="Verjovski-Almeida S."/>
            <person name="Werner D."/>
            <person name="White O."/>
            <person name="Wyder S."/>
            <person name="Zeng Q."/>
            <person name="Zhao Q."/>
            <person name="Zhao Y."/>
            <person name="Hill C.A."/>
            <person name="Raikhel A.S."/>
            <person name="Soares M.B."/>
            <person name="Knudson D.L."/>
            <person name="Lee N.H."/>
            <person name="Galagan J."/>
            <person name="Salzberg S.L."/>
            <person name="Paulsen I.T."/>
            <person name="Dimopoulos G."/>
            <person name="Collins F.H."/>
            <person name="Birren B."/>
            <person name="Fraser-Liggett C.M."/>
            <person name="Severson D.W."/>
        </authorList>
    </citation>
    <scope>NUCLEOTIDE SEQUENCE [LARGE SCALE GENOMIC DNA]</scope>
    <source>
        <strain evidence="2">Liverpool</strain>
    </source>
</reference>
<dbReference type="Proteomes" id="UP000682892">
    <property type="component" value="Chromosome 1"/>
</dbReference>
<dbReference type="PaxDb" id="7159-AAEL000587-PA"/>
<proteinExistence type="predicted"/>
<name>Q17NT6_AEDAE</name>
<evidence type="ECO:0000313" key="2">
    <source>
        <dbReference type="EMBL" id="EAT48388.1"/>
    </source>
</evidence>
<dbReference type="EMBL" id="CH477196">
    <property type="protein sequence ID" value="EAT48388.1"/>
    <property type="molecule type" value="Genomic_DNA"/>
</dbReference>
<dbReference type="HOGENOM" id="CLU_2203436_0_0_1"/>
<evidence type="ECO:0000256" key="1">
    <source>
        <dbReference type="SAM" id="MobiDB-lite"/>
    </source>
</evidence>